<accession>A0A2P2JA29</accession>
<sequence>MTPAQNSTLGSMLRTTGSQGFETSLCFFKGGHFFPLFGFGKLIFWS</sequence>
<evidence type="ECO:0000313" key="1">
    <source>
        <dbReference type="EMBL" id="MBW90345.1"/>
    </source>
</evidence>
<reference evidence="1" key="1">
    <citation type="submission" date="2018-02" db="EMBL/GenBank/DDBJ databases">
        <title>Rhizophora mucronata_Transcriptome.</title>
        <authorList>
            <person name="Meera S.P."/>
            <person name="Sreeshan A."/>
            <person name="Augustine A."/>
        </authorList>
    </citation>
    <scope>NUCLEOTIDE SEQUENCE</scope>
    <source>
        <tissue evidence="1">Leaf</tissue>
    </source>
</reference>
<proteinExistence type="predicted"/>
<organism evidence="1">
    <name type="scientific">Rhizophora mucronata</name>
    <name type="common">Asiatic mangrove</name>
    <dbReference type="NCBI Taxonomy" id="61149"/>
    <lineage>
        <taxon>Eukaryota</taxon>
        <taxon>Viridiplantae</taxon>
        <taxon>Streptophyta</taxon>
        <taxon>Embryophyta</taxon>
        <taxon>Tracheophyta</taxon>
        <taxon>Spermatophyta</taxon>
        <taxon>Magnoliopsida</taxon>
        <taxon>eudicotyledons</taxon>
        <taxon>Gunneridae</taxon>
        <taxon>Pentapetalae</taxon>
        <taxon>rosids</taxon>
        <taxon>fabids</taxon>
        <taxon>Malpighiales</taxon>
        <taxon>Rhizophoraceae</taxon>
        <taxon>Rhizophora</taxon>
    </lineage>
</organism>
<protein>
    <submittedName>
        <fullName evidence="1">Uncharacterized protein</fullName>
    </submittedName>
</protein>
<name>A0A2P2JA29_RHIMU</name>
<dbReference type="EMBL" id="GGEC01009862">
    <property type="protein sequence ID" value="MBW90345.1"/>
    <property type="molecule type" value="Transcribed_RNA"/>
</dbReference>
<dbReference type="AlphaFoldDB" id="A0A2P2JA29"/>